<feature type="transmembrane region" description="Helical" evidence="2">
    <location>
        <begin position="102"/>
        <end position="119"/>
    </location>
</feature>
<dbReference type="PANTHER" id="PTHR35813:SF1">
    <property type="entry name" value="INNER MEMBRANE PROTEIN YBAN"/>
    <property type="match status" value="1"/>
</dbReference>
<evidence type="ECO:0000256" key="2">
    <source>
        <dbReference type="SAM" id="Phobius"/>
    </source>
</evidence>
<feature type="transmembrane region" description="Helical" evidence="2">
    <location>
        <begin position="125"/>
        <end position="145"/>
    </location>
</feature>
<reference evidence="3" key="1">
    <citation type="submission" date="2024-10" db="EMBL/GenBank/DDBJ databases">
        <authorList>
            <person name="Lesea H.P."/>
            <person name="Kuehl J.V."/>
            <person name="Chandonia J.-M."/>
        </authorList>
    </citation>
    <scope>NUCLEOTIDE SEQUENCE</scope>
    <source>
        <strain evidence="3">FW102-FHT14D07</strain>
    </source>
</reference>
<dbReference type="InterPro" id="IPR007401">
    <property type="entry name" value="DUF454"/>
</dbReference>
<gene>
    <name evidence="3" type="ORF">ACFYG5_14045</name>
</gene>
<proteinExistence type="predicted"/>
<feature type="transmembrane region" description="Helical" evidence="2">
    <location>
        <begin position="31"/>
        <end position="53"/>
    </location>
</feature>
<evidence type="ECO:0000256" key="1">
    <source>
        <dbReference type="SAM" id="MobiDB-lite"/>
    </source>
</evidence>
<name>A0AB74UQV3_9GAMM</name>
<dbReference type="EMBL" id="CP170721">
    <property type="protein sequence ID" value="XIA17672.1"/>
    <property type="molecule type" value="Genomic_DNA"/>
</dbReference>
<keyword evidence="2" id="KW-0472">Membrane</keyword>
<dbReference type="GO" id="GO:0005886">
    <property type="term" value="C:plasma membrane"/>
    <property type="evidence" value="ECO:0007669"/>
    <property type="project" value="TreeGrafter"/>
</dbReference>
<dbReference type="RefSeq" id="WP_395116096.1">
    <property type="nucleotide sequence ID" value="NZ_CP170721.1"/>
</dbReference>
<keyword evidence="2" id="KW-1133">Transmembrane helix</keyword>
<dbReference type="PANTHER" id="PTHR35813">
    <property type="entry name" value="INNER MEMBRANE PROTEIN YBAN"/>
    <property type="match status" value="1"/>
</dbReference>
<feature type="region of interest" description="Disordered" evidence="1">
    <location>
        <begin position="1"/>
        <end position="22"/>
    </location>
</feature>
<organism evidence="3">
    <name type="scientific">Rhodanobacter sp. FW102-FHT14D07</name>
    <dbReference type="NCBI Taxonomy" id="3351462"/>
    <lineage>
        <taxon>Bacteria</taxon>
        <taxon>Pseudomonadati</taxon>
        <taxon>Pseudomonadota</taxon>
        <taxon>Gammaproteobacteria</taxon>
        <taxon>Lysobacterales</taxon>
        <taxon>Rhodanobacteraceae</taxon>
        <taxon>Rhodanobacter</taxon>
    </lineage>
</organism>
<evidence type="ECO:0000313" key="3">
    <source>
        <dbReference type="EMBL" id="XIA17672.1"/>
    </source>
</evidence>
<accession>A0AB74UQV3</accession>
<dbReference type="Pfam" id="PF04304">
    <property type="entry name" value="DUF454"/>
    <property type="match status" value="1"/>
</dbReference>
<sequence length="159" mass="17814">MKSSDRGQPAEQGGGHDPHPAHPRHTGLVRWLLLIAGGVALLLGLIGLMLPVMPTVPFLLLTAACWSRASPRWHRWLLSLPRLGPAIARWERDRSISRRARWMALGLVTLSMAGTIWWFRGHAWLPWLLAALVVLLWLLILRLPVTPDEGGASLRQTRE</sequence>
<protein>
    <submittedName>
        <fullName evidence="3">YbaN family protein</fullName>
    </submittedName>
</protein>
<dbReference type="AlphaFoldDB" id="A0AB74UQV3"/>
<keyword evidence="2" id="KW-0812">Transmembrane</keyword>